<dbReference type="SUPFAM" id="SSF63887">
    <property type="entry name" value="P-domain of calnexin/calreticulin"/>
    <property type="match status" value="1"/>
</dbReference>
<feature type="region of interest" description="Disordered" evidence="1">
    <location>
        <begin position="18"/>
        <end position="84"/>
    </location>
</feature>
<dbReference type="EMBL" id="JADAZL010000001">
    <property type="protein sequence ID" value="MBE2163670.1"/>
    <property type="molecule type" value="Genomic_DNA"/>
</dbReference>
<evidence type="ECO:0000256" key="1">
    <source>
        <dbReference type="SAM" id="MobiDB-lite"/>
    </source>
</evidence>
<keyword evidence="3" id="KW-1185">Reference proteome</keyword>
<protein>
    <submittedName>
        <fullName evidence="2">Uncharacterized protein</fullName>
    </submittedName>
</protein>
<dbReference type="RefSeq" id="WP_192833666.1">
    <property type="nucleotide sequence ID" value="NZ_JADAZL010000001.1"/>
</dbReference>
<comment type="caution">
    <text evidence="2">The sequence shown here is derived from an EMBL/GenBank/DDBJ whole genome shotgun (WGS) entry which is preliminary data.</text>
</comment>
<name>A0ABR9NFI4_9GAMM</name>
<reference evidence="3" key="2">
    <citation type="submission" date="2023-07" db="EMBL/GenBank/DDBJ databases">
        <title>Acinetobacter oleivorans assembled AC1583.</title>
        <authorList>
            <person name="Yeo C.C."/>
        </authorList>
    </citation>
    <scope>NUCLEOTIDE SEQUENCE [LARGE SCALE GENOMIC DNA]</scope>
    <source>
        <strain evidence="3">AC1583</strain>
    </source>
</reference>
<accession>A0ABR9NFI4</accession>
<evidence type="ECO:0000313" key="3">
    <source>
        <dbReference type="Proteomes" id="UP000619170"/>
    </source>
</evidence>
<gene>
    <name evidence="2" type="ORF">IIQ43_03850</name>
</gene>
<dbReference type="Gene3D" id="2.10.250.10">
    <property type="entry name" value="Calreticulin/calnexin, P domain"/>
    <property type="match status" value="1"/>
</dbReference>
<sequence length="84" mass="9712">MLNQSTSDFIKLRKLIQQQSNQKLSEQSDKETESWLKKRVEPTPDPSNKEPEGWLKKRVGPIPDSSNKEPEGWLKKRTGPIPEI</sequence>
<proteinExistence type="predicted"/>
<feature type="compositionally biased region" description="Basic and acidic residues" evidence="1">
    <location>
        <begin position="26"/>
        <end position="55"/>
    </location>
</feature>
<dbReference type="Proteomes" id="UP000619170">
    <property type="component" value="Unassembled WGS sequence"/>
</dbReference>
<dbReference type="InterPro" id="IPR009033">
    <property type="entry name" value="Calreticulin/calnexin_P_dom_sf"/>
</dbReference>
<reference evidence="2 3" key="1">
    <citation type="submission" date="2020-10" db="EMBL/GenBank/DDBJ databases">
        <authorList>
            <person name="Mohd Rani F."/>
        </authorList>
    </citation>
    <scope>NUCLEOTIDE SEQUENCE [LARGE SCALE GENOMIC DNA]</scope>
    <source>
        <strain evidence="2 3">AC1583</strain>
    </source>
</reference>
<evidence type="ECO:0000313" key="2">
    <source>
        <dbReference type="EMBL" id="MBE2163670.1"/>
    </source>
</evidence>
<organism evidence="2 3">
    <name type="scientific">Acinetobacter oleivorans</name>
    <dbReference type="NCBI Taxonomy" id="1148157"/>
    <lineage>
        <taxon>Bacteria</taxon>
        <taxon>Pseudomonadati</taxon>
        <taxon>Pseudomonadota</taxon>
        <taxon>Gammaproteobacteria</taxon>
        <taxon>Moraxellales</taxon>
        <taxon>Moraxellaceae</taxon>
        <taxon>Acinetobacter</taxon>
    </lineage>
</organism>